<dbReference type="EMBL" id="JANCPR020000006">
    <property type="protein sequence ID" value="MDJ1131798.1"/>
    <property type="molecule type" value="Genomic_DNA"/>
</dbReference>
<dbReference type="PANTHER" id="PTHR46577">
    <property type="entry name" value="HTH-TYPE TRANSCRIPTIONAL REGULATORY PROTEIN GABR"/>
    <property type="match status" value="1"/>
</dbReference>
<dbReference type="SUPFAM" id="SSF46785">
    <property type="entry name" value="Winged helix' DNA-binding domain"/>
    <property type="match status" value="1"/>
</dbReference>
<dbReference type="PROSITE" id="PS50949">
    <property type="entry name" value="HTH_GNTR"/>
    <property type="match status" value="1"/>
</dbReference>
<name>A0ABT6ZRW5_9ACTN</name>
<dbReference type="Proteomes" id="UP001214441">
    <property type="component" value="Unassembled WGS sequence"/>
</dbReference>
<dbReference type="InterPro" id="IPR036388">
    <property type="entry name" value="WH-like_DNA-bd_sf"/>
</dbReference>
<dbReference type="Pfam" id="PF00155">
    <property type="entry name" value="Aminotran_1_2"/>
    <property type="match status" value="1"/>
</dbReference>
<feature type="region of interest" description="Disordered" evidence="6">
    <location>
        <begin position="77"/>
        <end position="101"/>
    </location>
</feature>
<sequence>MGSAELLIVLDRASGVPLQRQVVAQITALTERGRLRPGDPVPATRELARQLDVSRTVVVRAYEMLRATGVLTARHGSGTRVAPRTVPAPPVEAPPRAREPLPPLPTGAGDALWQPWEPPPSHTPGRSGIDFRHGTPALSAFPMARWQESVRRAYARADAASLGYGPAEGSGALRNHVAALVARSRSLVAGTNRVLITSGATQAMDILVRALVTGPGDVIVIEDPGHTVLRQVFGFSSATVVPVPVDGEGLRVEDIDMCVRAYGHDPARVRLVYVTPSHQFPTGVIMSAARRRALLEWAGERGATLLEDDFHNEFTFSAARLPALAADGGAETAYLGSFSKTLFPALRIGYMVLPERLVRACLGIKWITDRLSPTVDQEALADFIATGAYERHIARMSALYRRRRRHLLDELSAHFGHAGLRVSGEAAGLHVMVTLTKAQGTAENLVRAAARLGVRIYPVAGYFTHNPPAEPTFLLGYAALPEARISEGVRRLAQAAHTDPGTGSTGTGAASAGG</sequence>
<dbReference type="SUPFAM" id="SSF53383">
    <property type="entry name" value="PLP-dependent transferases"/>
    <property type="match status" value="1"/>
</dbReference>
<keyword evidence="2" id="KW-0663">Pyridoxal phosphate</keyword>
<evidence type="ECO:0000313" key="8">
    <source>
        <dbReference type="EMBL" id="MDJ1131798.1"/>
    </source>
</evidence>
<comment type="similarity">
    <text evidence="1">In the C-terminal section; belongs to the class-I pyridoxal-phosphate-dependent aminotransferase family.</text>
</comment>
<dbReference type="InterPro" id="IPR004839">
    <property type="entry name" value="Aminotransferase_I/II_large"/>
</dbReference>
<protein>
    <submittedName>
        <fullName evidence="8">PLP-dependent aminotransferase family protein</fullName>
    </submittedName>
</protein>
<evidence type="ECO:0000256" key="3">
    <source>
        <dbReference type="ARBA" id="ARBA00023015"/>
    </source>
</evidence>
<dbReference type="CDD" id="cd07377">
    <property type="entry name" value="WHTH_GntR"/>
    <property type="match status" value="1"/>
</dbReference>
<dbReference type="InterPro" id="IPR036390">
    <property type="entry name" value="WH_DNA-bd_sf"/>
</dbReference>
<dbReference type="PANTHER" id="PTHR46577:SF1">
    <property type="entry name" value="HTH-TYPE TRANSCRIPTIONAL REGULATORY PROTEIN GABR"/>
    <property type="match status" value="1"/>
</dbReference>
<keyword evidence="9" id="KW-1185">Reference proteome</keyword>
<feature type="compositionally biased region" description="Gly residues" evidence="6">
    <location>
        <begin position="503"/>
        <end position="514"/>
    </location>
</feature>
<dbReference type="RefSeq" id="WP_274044482.1">
    <property type="nucleotide sequence ID" value="NZ_JANCPR020000006.1"/>
</dbReference>
<evidence type="ECO:0000313" key="9">
    <source>
        <dbReference type="Proteomes" id="UP001214441"/>
    </source>
</evidence>
<dbReference type="Gene3D" id="1.10.10.10">
    <property type="entry name" value="Winged helix-like DNA-binding domain superfamily/Winged helix DNA-binding domain"/>
    <property type="match status" value="1"/>
</dbReference>
<proteinExistence type="inferred from homology"/>
<accession>A0ABT6ZRW5</accession>
<dbReference type="PRINTS" id="PR00035">
    <property type="entry name" value="HTHGNTR"/>
</dbReference>
<keyword evidence="5" id="KW-0804">Transcription</keyword>
<dbReference type="InterPro" id="IPR000524">
    <property type="entry name" value="Tscrpt_reg_HTH_GntR"/>
</dbReference>
<dbReference type="SMART" id="SM00345">
    <property type="entry name" value="HTH_GNTR"/>
    <property type="match status" value="1"/>
</dbReference>
<feature type="domain" description="HTH gntR-type" evidence="7">
    <location>
        <begin position="16"/>
        <end position="84"/>
    </location>
</feature>
<dbReference type="GO" id="GO:0008483">
    <property type="term" value="F:transaminase activity"/>
    <property type="evidence" value="ECO:0007669"/>
    <property type="project" value="UniProtKB-KW"/>
</dbReference>
<dbReference type="Gene3D" id="3.40.640.10">
    <property type="entry name" value="Type I PLP-dependent aspartate aminotransferase-like (Major domain)"/>
    <property type="match status" value="1"/>
</dbReference>
<keyword evidence="8" id="KW-0808">Transferase</keyword>
<evidence type="ECO:0000256" key="1">
    <source>
        <dbReference type="ARBA" id="ARBA00005384"/>
    </source>
</evidence>
<dbReference type="InterPro" id="IPR051446">
    <property type="entry name" value="HTH_trans_reg/aminotransferase"/>
</dbReference>
<organism evidence="8 9">
    <name type="scientific">Streptomyces iconiensis</name>
    <dbReference type="NCBI Taxonomy" id="1384038"/>
    <lineage>
        <taxon>Bacteria</taxon>
        <taxon>Bacillati</taxon>
        <taxon>Actinomycetota</taxon>
        <taxon>Actinomycetes</taxon>
        <taxon>Kitasatosporales</taxon>
        <taxon>Streptomycetaceae</taxon>
        <taxon>Streptomyces</taxon>
    </lineage>
</organism>
<reference evidence="8 9" key="1">
    <citation type="submission" date="2023-05" db="EMBL/GenBank/DDBJ databases">
        <title>Streptantibioticus silvisoli sp. nov., acidotolerant actinomycetes 1 from pine litter.</title>
        <authorList>
            <person name="Swiecimska M."/>
            <person name="Golinska P."/>
            <person name="Sangal V."/>
            <person name="Wachnowicz B."/>
            <person name="Goodfellow M."/>
        </authorList>
    </citation>
    <scope>NUCLEOTIDE SEQUENCE [LARGE SCALE GENOMIC DNA]</scope>
    <source>
        <strain evidence="8 9">DSM 42109</strain>
    </source>
</reference>
<dbReference type="InterPro" id="IPR015421">
    <property type="entry name" value="PyrdxlP-dep_Trfase_major"/>
</dbReference>
<keyword evidence="4" id="KW-0238">DNA-binding</keyword>
<dbReference type="CDD" id="cd00609">
    <property type="entry name" value="AAT_like"/>
    <property type="match status" value="1"/>
</dbReference>
<comment type="caution">
    <text evidence="8">The sequence shown here is derived from an EMBL/GenBank/DDBJ whole genome shotgun (WGS) entry which is preliminary data.</text>
</comment>
<keyword evidence="3" id="KW-0805">Transcription regulation</keyword>
<dbReference type="InterPro" id="IPR015424">
    <property type="entry name" value="PyrdxlP-dep_Trfase"/>
</dbReference>
<gene>
    <name evidence="8" type="ORF">NMN56_007470</name>
</gene>
<evidence type="ECO:0000256" key="6">
    <source>
        <dbReference type="SAM" id="MobiDB-lite"/>
    </source>
</evidence>
<dbReference type="Pfam" id="PF00392">
    <property type="entry name" value="GntR"/>
    <property type="match status" value="1"/>
</dbReference>
<evidence type="ECO:0000256" key="4">
    <source>
        <dbReference type="ARBA" id="ARBA00023125"/>
    </source>
</evidence>
<evidence type="ECO:0000256" key="5">
    <source>
        <dbReference type="ARBA" id="ARBA00023163"/>
    </source>
</evidence>
<keyword evidence="8" id="KW-0032">Aminotransferase</keyword>
<feature type="region of interest" description="Disordered" evidence="6">
    <location>
        <begin position="494"/>
        <end position="514"/>
    </location>
</feature>
<evidence type="ECO:0000256" key="2">
    <source>
        <dbReference type="ARBA" id="ARBA00022898"/>
    </source>
</evidence>
<evidence type="ECO:0000259" key="7">
    <source>
        <dbReference type="PROSITE" id="PS50949"/>
    </source>
</evidence>